<dbReference type="Proteomes" id="UP000176998">
    <property type="component" value="Unassembled WGS sequence"/>
</dbReference>
<comment type="caution">
    <text evidence="1">The sequence shown here is derived from an EMBL/GenBank/DDBJ whole genome shotgun (WGS) entry which is preliminary data.</text>
</comment>
<dbReference type="STRING" id="1209926.A0A1G4AVA5"/>
<organism evidence="1 2">
    <name type="scientific">Colletotrichum orchidophilum</name>
    <dbReference type="NCBI Taxonomy" id="1209926"/>
    <lineage>
        <taxon>Eukaryota</taxon>
        <taxon>Fungi</taxon>
        <taxon>Dikarya</taxon>
        <taxon>Ascomycota</taxon>
        <taxon>Pezizomycotina</taxon>
        <taxon>Sordariomycetes</taxon>
        <taxon>Hypocreomycetidae</taxon>
        <taxon>Glomerellales</taxon>
        <taxon>Glomerellaceae</taxon>
        <taxon>Colletotrichum</taxon>
    </lineage>
</organism>
<dbReference type="GeneID" id="34564719"/>
<name>A0A1G4AVA5_9PEZI</name>
<keyword evidence="2" id="KW-1185">Reference proteome</keyword>
<evidence type="ECO:0000313" key="1">
    <source>
        <dbReference type="EMBL" id="OHE93097.1"/>
    </source>
</evidence>
<dbReference type="OrthoDB" id="771136at2759"/>
<dbReference type="Gene3D" id="2.40.70.10">
    <property type="entry name" value="Acid Proteases"/>
    <property type="match status" value="1"/>
</dbReference>
<dbReference type="InterPro" id="IPR021109">
    <property type="entry name" value="Peptidase_aspartic_dom_sf"/>
</dbReference>
<dbReference type="SUPFAM" id="SSF50630">
    <property type="entry name" value="Acid proteases"/>
    <property type="match status" value="1"/>
</dbReference>
<dbReference type="RefSeq" id="XP_022470264.1">
    <property type="nucleotide sequence ID" value="XM_022623209.1"/>
</dbReference>
<dbReference type="AlphaFoldDB" id="A0A1G4AVA5"/>
<sequence>MKKRFEKQQRQLSCEIRLYFQTAKVEIPPSMIVTPLVKNCAAVTDEDGSALCILLSELIDSDVASLGAPPLSAVYAVFDLENSRFGMMAQAEVNESETTCSIEDIGPAEPLKEACAFAITDFGLIVS</sequence>
<accession>A0A1G4AVA5</accession>
<evidence type="ECO:0000313" key="2">
    <source>
        <dbReference type="Proteomes" id="UP000176998"/>
    </source>
</evidence>
<reference evidence="1 2" key="1">
    <citation type="submission" date="2016-09" db="EMBL/GenBank/DDBJ databases">
        <authorList>
            <person name="Capua I."/>
            <person name="De Benedictis P."/>
            <person name="Joannis T."/>
            <person name="Lombin L.H."/>
            <person name="Cattoli G."/>
        </authorList>
    </citation>
    <scope>NUCLEOTIDE SEQUENCE [LARGE SCALE GENOMIC DNA]</scope>
    <source>
        <strain evidence="1 2">IMI 309357</strain>
    </source>
</reference>
<protein>
    <submittedName>
        <fullName evidence="1">Uncharacterized protein</fullName>
    </submittedName>
</protein>
<dbReference type="EMBL" id="MJBS01000128">
    <property type="protein sequence ID" value="OHE93097.1"/>
    <property type="molecule type" value="Genomic_DNA"/>
</dbReference>
<proteinExistence type="predicted"/>
<gene>
    <name evidence="1" type="ORF">CORC01_11586</name>
</gene>